<protein>
    <submittedName>
        <fullName evidence="2">SDR family NAD(P)-dependent oxidoreductase</fullName>
    </submittedName>
</protein>
<proteinExistence type="inferred from homology"/>
<accession>A0A4R4Z8V9</accession>
<dbReference type="Proteomes" id="UP000294947">
    <property type="component" value="Unassembled WGS sequence"/>
</dbReference>
<dbReference type="InterPro" id="IPR050259">
    <property type="entry name" value="SDR"/>
</dbReference>
<comment type="caution">
    <text evidence="2">The sequence shown here is derived from an EMBL/GenBank/DDBJ whole genome shotgun (WGS) entry which is preliminary data.</text>
</comment>
<evidence type="ECO:0000313" key="3">
    <source>
        <dbReference type="Proteomes" id="UP000294947"/>
    </source>
</evidence>
<dbReference type="Pfam" id="PF00106">
    <property type="entry name" value="adh_short"/>
    <property type="match status" value="1"/>
</dbReference>
<dbReference type="InterPro" id="IPR002347">
    <property type="entry name" value="SDR_fam"/>
</dbReference>
<organism evidence="2 3">
    <name type="scientific">Saccharopolyspora elongata</name>
    <dbReference type="NCBI Taxonomy" id="2530387"/>
    <lineage>
        <taxon>Bacteria</taxon>
        <taxon>Bacillati</taxon>
        <taxon>Actinomycetota</taxon>
        <taxon>Actinomycetes</taxon>
        <taxon>Pseudonocardiales</taxon>
        <taxon>Pseudonocardiaceae</taxon>
        <taxon>Saccharopolyspora</taxon>
    </lineage>
</organism>
<dbReference type="NCBIfam" id="NF005868">
    <property type="entry name" value="PRK07806.1"/>
    <property type="match status" value="1"/>
</dbReference>
<dbReference type="PANTHER" id="PTHR42879:SF2">
    <property type="entry name" value="3-OXOACYL-[ACYL-CARRIER-PROTEIN] REDUCTASE FABG"/>
    <property type="match status" value="1"/>
</dbReference>
<dbReference type="InterPro" id="IPR036291">
    <property type="entry name" value="NAD(P)-bd_dom_sf"/>
</dbReference>
<evidence type="ECO:0000256" key="1">
    <source>
        <dbReference type="ARBA" id="ARBA00006484"/>
    </source>
</evidence>
<keyword evidence="3" id="KW-1185">Reference proteome</keyword>
<dbReference type="AlphaFoldDB" id="A0A4R4Z8V9"/>
<dbReference type="OrthoDB" id="4373846at2"/>
<dbReference type="RefSeq" id="WP_132481900.1">
    <property type="nucleotide sequence ID" value="NZ_SMKW01000005.1"/>
</dbReference>
<comment type="similarity">
    <text evidence="1">Belongs to the short-chain dehydrogenases/reductases (SDR) family.</text>
</comment>
<dbReference type="Gene3D" id="3.40.50.720">
    <property type="entry name" value="NAD(P)-binding Rossmann-like Domain"/>
    <property type="match status" value="1"/>
</dbReference>
<gene>
    <name evidence="2" type="ORF">E1288_05760</name>
</gene>
<dbReference type="EMBL" id="SMKW01000005">
    <property type="protein sequence ID" value="TDD54741.1"/>
    <property type="molecule type" value="Genomic_DNA"/>
</dbReference>
<sequence length="250" mass="26370">MSTSLAGRIALVTGGSRGIGAETARLLGAAGARVFVNYREKARRAQRVVDEIARAGGAASAVRADLTDRAEVAAMTGEIRDLCGRLDLLVLNASGGMERDVPPDYALRLNRDAQVSLVDAAMPLLPPSARIVFVTSHQAHFHGRRPTYDEYEPVAASKRAGEDALRDRIPDLAARGIGLVVVSGDMIEGTITPTLLERARPGIIDARRAEAGSLPTVSEFAAEIASAATAPLETGHTAYVGGEDYLVDRS</sequence>
<dbReference type="PRINTS" id="PR00081">
    <property type="entry name" value="GDHRDH"/>
</dbReference>
<evidence type="ECO:0000313" key="2">
    <source>
        <dbReference type="EMBL" id="TDD54741.1"/>
    </source>
</evidence>
<dbReference type="SUPFAM" id="SSF51735">
    <property type="entry name" value="NAD(P)-binding Rossmann-fold domains"/>
    <property type="match status" value="1"/>
</dbReference>
<dbReference type="PANTHER" id="PTHR42879">
    <property type="entry name" value="3-OXOACYL-(ACYL-CARRIER-PROTEIN) REDUCTASE"/>
    <property type="match status" value="1"/>
</dbReference>
<name>A0A4R4Z8V9_9PSEU</name>
<reference evidence="2 3" key="1">
    <citation type="submission" date="2019-03" db="EMBL/GenBank/DDBJ databases">
        <title>Draft genome sequences of novel Actinobacteria.</title>
        <authorList>
            <person name="Sahin N."/>
            <person name="Ay H."/>
            <person name="Saygin H."/>
        </authorList>
    </citation>
    <scope>NUCLEOTIDE SEQUENCE [LARGE SCALE GENOMIC DNA]</scope>
    <source>
        <strain evidence="2 3">7K502</strain>
    </source>
</reference>